<evidence type="ECO:0000256" key="3">
    <source>
        <dbReference type="ARBA" id="ARBA00004202"/>
    </source>
</evidence>
<evidence type="ECO:0000256" key="8">
    <source>
        <dbReference type="ARBA" id="ARBA00022485"/>
    </source>
</evidence>
<evidence type="ECO:0000313" key="21">
    <source>
        <dbReference type="Proteomes" id="UP000094053"/>
    </source>
</evidence>
<proteinExistence type="inferred from homology"/>
<dbReference type="RefSeq" id="WP_069416833.1">
    <property type="nucleotide sequence ID" value="NZ_JACKUL010000030.1"/>
</dbReference>
<dbReference type="FunFam" id="3.40.50.12440:FF:000001">
    <property type="entry name" value="Nitrate reductase subunit alpha"/>
    <property type="match status" value="1"/>
</dbReference>
<evidence type="ECO:0000256" key="11">
    <source>
        <dbReference type="ARBA" id="ARBA00022982"/>
    </source>
</evidence>
<dbReference type="OrthoDB" id="9759518at2"/>
<evidence type="ECO:0000256" key="6">
    <source>
        <dbReference type="ARBA" id="ARBA00022448"/>
    </source>
</evidence>
<dbReference type="PROSITE" id="PS00490">
    <property type="entry name" value="MOLYBDOPTERIN_PROK_2"/>
    <property type="match status" value="1"/>
</dbReference>
<evidence type="ECO:0000256" key="12">
    <source>
        <dbReference type="ARBA" id="ARBA00023002"/>
    </source>
</evidence>
<dbReference type="InterPro" id="IPR006656">
    <property type="entry name" value="Mopterin_OxRdtase"/>
</dbReference>
<evidence type="ECO:0000256" key="15">
    <source>
        <dbReference type="ARBA" id="ARBA00023063"/>
    </source>
</evidence>
<keyword evidence="15" id="KW-0534">Nitrate assimilation</keyword>
<dbReference type="Pfam" id="PF01568">
    <property type="entry name" value="Molydop_binding"/>
    <property type="match status" value="1"/>
</dbReference>
<dbReference type="InterPro" id="IPR006468">
    <property type="entry name" value="NarG"/>
</dbReference>
<dbReference type="GO" id="GO:0051539">
    <property type="term" value="F:4 iron, 4 sulfur cluster binding"/>
    <property type="evidence" value="ECO:0007669"/>
    <property type="project" value="UniProtKB-KW"/>
</dbReference>
<keyword evidence="13" id="KW-0408">Iron</keyword>
<name>A0A1E3R861_MYCFV</name>
<dbReference type="GO" id="GO:0043546">
    <property type="term" value="F:molybdopterin cofactor binding"/>
    <property type="evidence" value="ECO:0007669"/>
    <property type="project" value="InterPro"/>
</dbReference>
<dbReference type="GO" id="GO:0005886">
    <property type="term" value="C:plasma membrane"/>
    <property type="evidence" value="ECO:0007669"/>
    <property type="project" value="UniProtKB-SubCell"/>
</dbReference>
<comment type="similarity">
    <text evidence="4">Belongs to the prokaryotic molybdopterin-containing oxidoreductase family.</text>
</comment>
<dbReference type="CDD" id="cd02750">
    <property type="entry name" value="MopB_Nitrate-R-NarG-like"/>
    <property type="match status" value="1"/>
</dbReference>
<evidence type="ECO:0000256" key="16">
    <source>
        <dbReference type="ARBA" id="ARBA00023136"/>
    </source>
</evidence>
<dbReference type="EMBL" id="MIHA01000034">
    <property type="protein sequence ID" value="ODQ86110.1"/>
    <property type="molecule type" value="Genomic_DNA"/>
</dbReference>
<dbReference type="SUPFAM" id="SSF50692">
    <property type="entry name" value="ADC-like"/>
    <property type="match status" value="1"/>
</dbReference>
<evidence type="ECO:0000256" key="4">
    <source>
        <dbReference type="ARBA" id="ARBA00010312"/>
    </source>
</evidence>
<keyword evidence="21" id="KW-1185">Reference proteome</keyword>
<evidence type="ECO:0000256" key="17">
    <source>
        <dbReference type="ARBA" id="ARBA00048294"/>
    </source>
</evidence>
<evidence type="ECO:0000256" key="9">
    <source>
        <dbReference type="ARBA" id="ARBA00022505"/>
    </source>
</evidence>
<dbReference type="STRING" id="1776.BHQ18_27580"/>
<keyword evidence="10" id="KW-0479">Metal-binding</keyword>
<keyword evidence="12" id="KW-0560">Oxidoreductase</keyword>
<keyword evidence="16" id="KW-0472">Membrane</keyword>
<evidence type="ECO:0000259" key="19">
    <source>
        <dbReference type="PROSITE" id="PS51669"/>
    </source>
</evidence>
<dbReference type="CDD" id="cd02776">
    <property type="entry name" value="MopB_CT_Nitrate-R-NarG-like"/>
    <property type="match status" value="1"/>
</dbReference>
<evidence type="ECO:0000256" key="7">
    <source>
        <dbReference type="ARBA" id="ARBA00022475"/>
    </source>
</evidence>
<dbReference type="GO" id="GO:0042128">
    <property type="term" value="P:nitrate assimilation"/>
    <property type="evidence" value="ECO:0007669"/>
    <property type="project" value="UniProtKB-KW"/>
</dbReference>
<comment type="cofactor">
    <cofactor evidence="1">
        <name>Mo-bis(molybdopterin guanine dinucleotide)</name>
        <dbReference type="ChEBI" id="CHEBI:60539"/>
    </cofactor>
</comment>
<dbReference type="NCBIfam" id="TIGR01580">
    <property type="entry name" value="narG"/>
    <property type="match status" value="1"/>
</dbReference>
<keyword evidence="11" id="KW-0249">Electron transport</keyword>
<keyword evidence="9" id="KW-0500">Molybdenum</keyword>
<dbReference type="InterPro" id="IPR009010">
    <property type="entry name" value="Asp_de-COase-like_dom_sf"/>
</dbReference>
<dbReference type="PANTHER" id="PTHR43105">
    <property type="entry name" value="RESPIRATORY NITRATE REDUCTASE"/>
    <property type="match status" value="1"/>
</dbReference>
<evidence type="ECO:0000256" key="1">
    <source>
        <dbReference type="ARBA" id="ARBA00001942"/>
    </source>
</evidence>
<dbReference type="PANTHER" id="PTHR43105:SF2">
    <property type="entry name" value="RESPIRATORY NITRATE REDUCTASE 2 ALPHA CHAIN"/>
    <property type="match status" value="1"/>
</dbReference>
<evidence type="ECO:0000256" key="2">
    <source>
        <dbReference type="ARBA" id="ARBA00001966"/>
    </source>
</evidence>
<dbReference type="SUPFAM" id="SSF53706">
    <property type="entry name" value="Formate dehydrogenase/DMSO reductase, domains 1-3"/>
    <property type="match status" value="1"/>
</dbReference>
<dbReference type="InterPro" id="IPR037943">
    <property type="entry name" value="MopB_CT_Nitrate-R-NarG-like"/>
</dbReference>
<dbReference type="InterPro" id="IPR006963">
    <property type="entry name" value="Mopterin_OxRdtase_4Fe-4S_dom"/>
</dbReference>
<dbReference type="GO" id="GO:0046872">
    <property type="term" value="F:metal ion binding"/>
    <property type="evidence" value="ECO:0007669"/>
    <property type="project" value="UniProtKB-KW"/>
</dbReference>
<evidence type="ECO:0000256" key="10">
    <source>
        <dbReference type="ARBA" id="ARBA00022723"/>
    </source>
</evidence>
<dbReference type="GO" id="GO:0009325">
    <property type="term" value="C:nitrate reductase complex"/>
    <property type="evidence" value="ECO:0007669"/>
    <property type="project" value="InterPro"/>
</dbReference>
<dbReference type="SMART" id="SM00926">
    <property type="entry name" value="Molybdop_Fe4S4"/>
    <property type="match status" value="1"/>
</dbReference>
<dbReference type="InterPro" id="IPR050123">
    <property type="entry name" value="Prok_molybdopt-oxidoreductase"/>
</dbReference>
<dbReference type="PROSITE" id="PS00551">
    <property type="entry name" value="MOLYBDOPTERIN_PROK_1"/>
    <property type="match status" value="1"/>
</dbReference>
<evidence type="ECO:0000256" key="13">
    <source>
        <dbReference type="ARBA" id="ARBA00023004"/>
    </source>
</evidence>
<dbReference type="InterPro" id="IPR006657">
    <property type="entry name" value="MoPterin_dinucl-bd_dom"/>
</dbReference>
<comment type="subcellular location">
    <subcellularLocation>
        <location evidence="3">Cell membrane</location>
        <topology evidence="3">Peripheral membrane protein</topology>
    </subcellularLocation>
</comment>
<gene>
    <name evidence="20" type="ORF">BHQ18_27580</name>
</gene>
<dbReference type="Gene3D" id="3.40.50.12440">
    <property type="match status" value="1"/>
</dbReference>
<dbReference type="AlphaFoldDB" id="A0A1E3R861"/>
<organism evidence="20 21">
    <name type="scientific">Mycolicibacterium flavescens</name>
    <name type="common">Mycobacterium flavescens</name>
    <dbReference type="NCBI Taxonomy" id="1776"/>
    <lineage>
        <taxon>Bacteria</taxon>
        <taxon>Bacillati</taxon>
        <taxon>Actinomycetota</taxon>
        <taxon>Actinomycetes</taxon>
        <taxon>Mycobacteriales</taxon>
        <taxon>Mycobacteriaceae</taxon>
        <taxon>Mycolicibacterium</taxon>
    </lineage>
</organism>
<dbReference type="PROSITE" id="PS51669">
    <property type="entry name" value="4FE4S_MOW_BIS_MGD"/>
    <property type="match status" value="1"/>
</dbReference>
<evidence type="ECO:0000256" key="5">
    <source>
        <dbReference type="ARBA" id="ARBA00012500"/>
    </source>
</evidence>
<dbReference type="Pfam" id="PF00384">
    <property type="entry name" value="Molybdopterin"/>
    <property type="match status" value="1"/>
</dbReference>
<sequence>MTTTPRTGGPVEELLKSSGRFFTPGEFSDDGRTVTRRGGREGDVFYRDRWSHDKVVRSTHGVNCTGSCSWKVYVKDGIITWETQETDYPSVGPDRPEYEPRGCPRGAAFSWYTYSPTRVRYPYARGVLVEMYREAKSRLGDPVLAWADIQADPERRRRYQRARGQGGLVRINWAEATEMIAAAHVHTIKEYGPDRVAGFSPIPAMSMVSFAAGSRFIELLGGVMTSFYDWYADLPVASPQVFGDQTDVPESGDWWDAAYLMMWGSNVPITRTPDAHWMAEVRYRGTKVVSVSPDYTDNTKFADEWMPCAAGTDGALAMAMGHVILSEFFVRQRVPFFVDYVQKYTDLPFLVKLEERNGALVPGKMLTAADLGHDVANAPFKPALLDGATDTVTVPHGSLGFRYGDDGVGKWNLDLGAVVPALTVRTDGGEAVEIQLPCFDSIDGRGQTLTRGVPVRQVGEHRVCTVFDLMLAQYGVPRPGMPGDWPTGYDDATRPYTPAWQEQITGVSAAQAIRIATQFARNAQESGGRSMIIMGAGICQWFHGDATYRAVLAMLLLTGSMGRNGGGWAHYVGQEKCRPVTGWATMAMGTDWARPPRQMPGTSYWYVHTNQWSYDRYRADALASPLGRGRFRDKHTMDVLASSTAMGWNPFYPQFDRSSLDVADDAKAAGQEIPAYVAEQLAKGELKLAVTDPDNPRNWPRVLSVWRSNLLGSSSKGNEYFLRHLLGTDSNLGADPAPEDLRPNDITYPDEIPEGKLDLLMSIDFRMTSTTLLSDVVLPAATWYEKHDLNSTDMHPYVHAFTPAIDPPWETRSDYDAFGAIVRSFATLAKKHLGTRTDVVLGALQHDTPGAMAYPGGVERDWRVTGEVPVPGKTMGPLTVVERDYTAIADKWATLGPLVEELGVTTKGITTWPVQETAELAKTFGVMNKGVAAGRPAITTAARMAEVILALSGTSNGRLAVEGFRELEKRTGRPLVHLAEGSEERRITFADTQARPVPVITSPEWSGSETGGRRYAPFTVNIEHLKPFHTLTGRMHFYLDHDWLEELGEQLPVYRPPLDMARLFGAQAVGHQDGLGLTVRYLTPHSKWSIHSEYQDNLLMLSLSRGGPTMWMSPADAAKIEVRDNDWVEAVNPNGVLVCRAIVSHRMPEGVVFVYHVQERTIDVPLSETTGKRGGIHNSLTRLLIKPTHMAGGYAQNAFAFNYLGPTGNQRDEVTVVRRRSQEVVF</sequence>
<reference evidence="21" key="1">
    <citation type="submission" date="2016-09" db="EMBL/GenBank/DDBJ databases">
        <authorList>
            <person name="Greninger A.L."/>
            <person name="Jerome K.R."/>
            <person name="Mcnair B."/>
            <person name="Wallis C."/>
            <person name="Fang F."/>
        </authorList>
    </citation>
    <scope>NUCLEOTIDE SEQUENCE [LARGE SCALE GENOMIC DNA]</scope>
    <source>
        <strain evidence="21">M6</strain>
    </source>
</reference>
<dbReference type="InterPro" id="IPR006655">
    <property type="entry name" value="Mopterin_OxRdtase_prok_CS"/>
</dbReference>
<keyword evidence="7" id="KW-1003">Cell membrane</keyword>
<accession>A0A1E3R861</accession>
<keyword evidence="8" id="KW-0004">4Fe-4S</keyword>
<evidence type="ECO:0000256" key="18">
    <source>
        <dbReference type="ARBA" id="ARBA00069751"/>
    </source>
</evidence>
<feature type="domain" description="4Fe-4S Mo/W bis-MGD-type" evidence="19">
    <location>
        <begin position="53"/>
        <end position="117"/>
    </location>
</feature>
<evidence type="ECO:0000313" key="20">
    <source>
        <dbReference type="EMBL" id="ODQ86110.1"/>
    </source>
</evidence>
<comment type="caution">
    <text evidence="20">The sequence shown here is derived from an EMBL/GenBank/DDBJ whole genome shotgun (WGS) entry which is preliminary data.</text>
</comment>
<protein>
    <recommendedName>
        <fullName evidence="18">Nitrate reductase alpha subunit</fullName>
        <ecNumber evidence="5">1.7.5.1</ecNumber>
    </recommendedName>
</protein>
<dbReference type="GO" id="GO:0160182">
    <property type="term" value="F:nitrate reductase (quinone) activity"/>
    <property type="evidence" value="ECO:0007669"/>
    <property type="project" value="UniProtKB-EC"/>
</dbReference>
<evidence type="ECO:0000256" key="14">
    <source>
        <dbReference type="ARBA" id="ARBA00023014"/>
    </source>
</evidence>
<keyword evidence="14" id="KW-0411">Iron-sulfur</keyword>
<dbReference type="EC" id="1.7.5.1" evidence="5"/>
<dbReference type="InterPro" id="IPR027467">
    <property type="entry name" value="MopterinOxRdtase_cofactor_BS"/>
</dbReference>
<keyword evidence="6" id="KW-0813">Transport</keyword>
<dbReference type="Proteomes" id="UP000094053">
    <property type="component" value="Unassembled WGS sequence"/>
</dbReference>
<comment type="catalytic activity">
    <reaction evidence="17">
        <text>nitrate + a quinol = a quinone + nitrite + H2O</text>
        <dbReference type="Rhea" id="RHEA:56144"/>
        <dbReference type="ChEBI" id="CHEBI:15377"/>
        <dbReference type="ChEBI" id="CHEBI:16301"/>
        <dbReference type="ChEBI" id="CHEBI:17632"/>
        <dbReference type="ChEBI" id="CHEBI:24646"/>
        <dbReference type="ChEBI" id="CHEBI:132124"/>
        <dbReference type="EC" id="1.7.5.1"/>
    </reaction>
</comment>
<comment type="cofactor">
    <cofactor evidence="2">
        <name>[4Fe-4S] cluster</name>
        <dbReference type="ChEBI" id="CHEBI:49883"/>
    </cofactor>
</comment>